<dbReference type="Gene3D" id="1.10.3230.10">
    <property type="entry name" value="YqbG-like"/>
    <property type="match status" value="1"/>
</dbReference>
<name>A0A6N2RM56_9FIRM</name>
<accession>A0A6N2RM56</accession>
<dbReference type="InterPro" id="IPR036558">
    <property type="entry name" value="YqbG-like_sf"/>
</dbReference>
<evidence type="ECO:0008006" key="2">
    <source>
        <dbReference type="Google" id="ProtNLM"/>
    </source>
</evidence>
<reference evidence="1" key="1">
    <citation type="submission" date="2019-11" db="EMBL/GenBank/DDBJ databases">
        <authorList>
            <person name="Feng L."/>
        </authorList>
    </citation>
    <scope>NUCLEOTIDE SEQUENCE</scope>
    <source>
        <strain evidence="1">BgluceraseaLFYP119</strain>
    </source>
</reference>
<protein>
    <recommendedName>
        <fullName evidence="2">Phage gp6-like head-tail connector protein</fullName>
    </recommendedName>
</protein>
<organism evidence="1">
    <name type="scientific">Blautia glucerasea</name>
    <dbReference type="NCBI Taxonomy" id="536633"/>
    <lineage>
        <taxon>Bacteria</taxon>
        <taxon>Bacillati</taxon>
        <taxon>Bacillota</taxon>
        <taxon>Clostridia</taxon>
        <taxon>Lachnospirales</taxon>
        <taxon>Lachnospiraceae</taxon>
        <taxon>Blautia</taxon>
    </lineage>
</organism>
<gene>
    <name evidence="1" type="ORF">BGLFYP119_00721</name>
</gene>
<dbReference type="AlphaFoldDB" id="A0A6N2RM56"/>
<dbReference type="CDD" id="cd08053">
    <property type="entry name" value="Yqbg"/>
    <property type="match status" value="1"/>
</dbReference>
<proteinExistence type="predicted"/>
<dbReference type="RefSeq" id="WP_156352808.1">
    <property type="nucleotide sequence ID" value="NZ_CACRST010000009.1"/>
</dbReference>
<sequence>MNLYATYAYYISTYRGNLTEEEFEKAIVPATAHVRRITFGRADRNMELDEVKLATCAICDLLANDEKARSQHSGRTVVSENTDGYSVTYESGRDGDTADDLLNRKIYRSAELYLEPTGLLYMGVE</sequence>
<dbReference type="InterPro" id="IPR013514">
    <property type="entry name" value="DUF3199_YqbG"/>
</dbReference>
<dbReference type="EMBL" id="CACRST010000009">
    <property type="protein sequence ID" value="VYS82177.1"/>
    <property type="molecule type" value="Genomic_DNA"/>
</dbReference>
<evidence type="ECO:0000313" key="1">
    <source>
        <dbReference type="EMBL" id="VYS82177.1"/>
    </source>
</evidence>